<proteinExistence type="predicted"/>
<sequence length="123" mass="13235">MSSNVLAAKDVNMSLPTTDTNNNINTTTSTSTDTCVKPDTMSMEYHRQVFQSKMQQDDKTYVSPSDNLMSPCTAKLSAFRSKQVGKVKPKSLFAQASSKKLDAEGSLLFGNKPKPAAPPAGSI</sequence>
<accession>A0AA39ZMX8</accession>
<evidence type="ECO:0000313" key="2">
    <source>
        <dbReference type="EMBL" id="KAK0674130.1"/>
    </source>
</evidence>
<dbReference type="EMBL" id="JAULSY010000003">
    <property type="protein sequence ID" value="KAK0674130.1"/>
    <property type="molecule type" value="Genomic_DNA"/>
</dbReference>
<dbReference type="Proteomes" id="UP001174997">
    <property type="component" value="Unassembled WGS sequence"/>
</dbReference>
<keyword evidence="3" id="KW-1185">Reference proteome</keyword>
<name>A0AA39ZMX8_9PEZI</name>
<protein>
    <submittedName>
        <fullName evidence="2">Spo12 family-domain-containing protein</fullName>
    </submittedName>
</protein>
<dbReference type="AlphaFoldDB" id="A0AA39ZMX8"/>
<comment type="caution">
    <text evidence="2">The sequence shown here is derived from an EMBL/GenBank/DDBJ whole genome shotgun (WGS) entry which is preliminary data.</text>
</comment>
<evidence type="ECO:0000313" key="3">
    <source>
        <dbReference type="Proteomes" id="UP001174997"/>
    </source>
</evidence>
<gene>
    <name evidence="2" type="ORF">QBC41DRAFT_71829</name>
</gene>
<feature type="compositionally biased region" description="Low complexity" evidence="1">
    <location>
        <begin position="17"/>
        <end position="34"/>
    </location>
</feature>
<feature type="region of interest" description="Disordered" evidence="1">
    <location>
        <begin position="1"/>
        <end position="37"/>
    </location>
</feature>
<evidence type="ECO:0000256" key="1">
    <source>
        <dbReference type="SAM" id="MobiDB-lite"/>
    </source>
</evidence>
<organism evidence="2 3">
    <name type="scientific">Cercophora samala</name>
    <dbReference type="NCBI Taxonomy" id="330535"/>
    <lineage>
        <taxon>Eukaryota</taxon>
        <taxon>Fungi</taxon>
        <taxon>Dikarya</taxon>
        <taxon>Ascomycota</taxon>
        <taxon>Pezizomycotina</taxon>
        <taxon>Sordariomycetes</taxon>
        <taxon>Sordariomycetidae</taxon>
        <taxon>Sordariales</taxon>
        <taxon>Lasiosphaeriaceae</taxon>
        <taxon>Cercophora</taxon>
    </lineage>
</organism>
<dbReference type="Pfam" id="PF05032">
    <property type="entry name" value="Spo12"/>
    <property type="match status" value="1"/>
</dbReference>
<reference evidence="2" key="1">
    <citation type="submission" date="2023-06" db="EMBL/GenBank/DDBJ databases">
        <title>Genome-scale phylogeny and comparative genomics of the fungal order Sordariales.</title>
        <authorList>
            <consortium name="Lawrence Berkeley National Laboratory"/>
            <person name="Hensen N."/>
            <person name="Bonometti L."/>
            <person name="Westerberg I."/>
            <person name="Brannstrom I.O."/>
            <person name="Guillou S."/>
            <person name="Cros-Aarteil S."/>
            <person name="Calhoun S."/>
            <person name="Haridas S."/>
            <person name="Kuo A."/>
            <person name="Mondo S."/>
            <person name="Pangilinan J."/>
            <person name="Riley R."/>
            <person name="Labutti K."/>
            <person name="Andreopoulos B."/>
            <person name="Lipzen A."/>
            <person name="Chen C."/>
            <person name="Yanf M."/>
            <person name="Daum C."/>
            <person name="Ng V."/>
            <person name="Clum A."/>
            <person name="Steindorff A."/>
            <person name="Ohm R."/>
            <person name="Martin F."/>
            <person name="Silar P."/>
            <person name="Natvig D."/>
            <person name="Lalanne C."/>
            <person name="Gautier V."/>
            <person name="Ament-Velasquez S.L."/>
            <person name="Kruys A."/>
            <person name="Hutchinson M.I."/>
            <person name="Powell A.J."/>
            <person name="Barry K."/>
            <person name="Miller A.N."/>
            <person name="Grigoriev I.V."/>
            <person name="Debuchy R."/>
            <person name="Gladieux P."/>
            <person name="Thoren M.H."/>
            <person name="Johannesson H."/>
        </authorList>
    </citation>
    <scope>NUCLEOTIDE SEQUENCE</scope>
    <source>
        <strain evidence="2">CBS 307.81</strain>
    </source>
</reference>
<dbReference type="InterPro" id="IPR007727">
    <property type="entry name" value="Spo12"/>
</dbReference>